<organism evidence="1 2">
    <name type="scientific">Portunus trituberculatus</name>
    <name type="common">Swimming crab</name>
    <name type="synonym">Neptunus trituberculatus</name>
    <dbReference type="NCBI Taxonomy" id="210409"/>
    <lineage>
        <taxon>Eukaryota</taxon>
        <taxon>Metazoa</taxon>
        <taxon>Ecdysozoa</taxon>
        <taxon>Arthropoda</taxon>
        <taxon>Crustacea</taxon>
        <taxon>Multicrustacea</taxon>
        <taxon>Malacostraca</taxon>
        <taxon>Eumalacostraca</taxon>
        <taxon>Eucarida</taxon>
        <taxon>Decapoda</taxon>
        <taxon>Pleocyemata</taxon>
        <taxon>Brachyura</taxon>
        <taxon>Eubrachyura</taxon>
        <taxon>Portunoidea</taxon>
        <taxon>Portunidae</taxon>
        <taxon>Portuninae</taxon>
        <taxon>Portunus</taxon>
    </lineage>
</organism>
<dbReference type="Proteomes" id="UP000324222">
    <property type="component" value="Unassembled WGS sequence"/>
</dbReference>
<dbReference type="EMBL" id="VSRR010088924">
    <property type="protein sequence ID" value="MPC91781.1"/>
    <property type="molecule type" value="Genomic_DNA"/>
</dbReference>
<gene>
    <name evidence="1" type="ORF">E2C01_086839</name>
</gene>
<evidence type="ECO:0000313" key="2">
    <source>
        <dbReference type="Proteomes" id="UP000324222"/>
    </source>
</evidence>
<sequence length="80" mass="9576">MLVFLGSLPCQKRRQVALHPLLLFRLEMFSRGDRQPYCEDCLVPLTVRHLLIECPSLMDLRNRYLYRCRGRVSDYMVFIN</sequence>
<dbReference type="AlphaFoldDB" id="A0A5B7J1W8"/>
<evidence type="ECO:0000313" key="1">
    <source>
        <dbReference type="EMBL" id="MPC91781.1"/>
    </source>
</evidence>
<comment type="caution">
    <text evidence="1">The sequence shown here is derived from an EMBL/GenBank/DDBJ whole genome shotgun (WGS) entry which is preliminary data.</text>
</comment>
<keyword evidence="2" id="KW-1185">Reference proteome</keyword>
<proteinExistence type="predicted"/>
<reference evidence="1 2" key="1">
    <citation type="submission" date="2019-05" db="EMBL/GenBank/DDBJ databases">
        <title>Another draft genome of Portunus trituberculatus and its Hox gene families provides insights of decapod evolution.</title>
        <authorList>
            <person name="Jeong J.-H."/>
            <person name="Song I."/>
            <person name="Kim S."/>
            <person name="Choi T."/>
            <person name="Kim D."/>
            <person name="Ryu S."/>
            <person name="Kim W."/>
        </authorList>
    </citation>
    <scope>NUCLEOTIDE SEQUENCE [LARGE SCALE GENOMIC DNA]</scope>
    <source>
        <tissue evidence="1">Muscle</tissue>
    </source>
</reference>
<name>A0A5B7J1W8_PORTR</name>
<accession>A0A5B7J1W8</accession>
<protein>
    <submittedName>
        <fullName evidence="1">Uncharacterized protein</fullName>
    </submittedName>
</protein>